<comment type="cofactor">
    <cofactor evidence="1">
        <name>Mg(2+)</name>
        <dbReference type="ChEBI" id="CHEBI:18420"/>
    </cofactor>
</comment>
<dbReference type="InterPro" id="IPR020084">
    <property type="entry name" value="NUDIX_hydrolase_CS"/>
</dbReference>
<dbReference type="PANTHER" id="PTHR43046:SF2">
    <property type="entry name" value="8-OXO-DGTP DIPHOSPHATASE-RELATED"/>
    <property type="match status" value="1"/>
</dbReference>
<keyword evidence="3 4" id="KW-0378">Hydrolase</keyword>
<evidence type="ECO:0000256" key="1">
    <source>
        <dbReference type="ARBA" id="ARBA00001946"/>
    </source>
</evidence>
<dbReference type="PROSITE" id="PS00893">
    <property type="entry name" value="NUDIX_BOX"/>
    <property type="match status" value="1"/>
</dbReference>
<organism evidence="6 7">
    <name type="scientific">Streptomyces pratens</name>
    <dbReference type="NCBI Taxonomy" id="887456"/>
    <lineage>
        <taxon>Bacteria</taxon>
        <taxon>Bacillati</taxon>
        <taxon>Actinomycetota</taxon>
        <taxon>Actinomycetes</taxon>
        <taxon>Kitasatosporales</taxon>
        <taxon>Streptomycetaceae</taxon>
        <taxon>Streptomyces</taxon>
    </lineage>
</organism>
<dbReference type="InterPro" id="IPR000086">
    <property type="entry name" value="NUDIX_hydrolase_dom"/>
</dbReference>
<dbReference type="InterPro" id="IPR015797">
    <property type="entry name" value="NUDIX_hydrolase-like_dom_sf"/>
</dbReference>
<keyword evidence="7" id="KW-1185">Reference proteome</keyword>
<evidence type="ECO:0000313" key="7">
    <source>
        <dbReference type="Proteomes" id="UP001596242"/>
    </source>
</evidence>
<name>A0ABW1M1A8_9ACTN</name>
<evidence type="ECO:0000259" key="5">
    <source>
        <dbReference type="PROSITE" id="PS51462"/>
    </source>
</evidence>
<dbReference type="EMBL" id="JBHSPT010000038">
    <property type="protein sequence ID" value="MFC6057110.1"/>
    <property type="molecule type" value="Genomic_DNA"/>
</dbReference>
<comment type="similarity">
    <text evidence="2 4">Belongs to the Nudix hydrolase family.</text>
</comment>
<accession>A0ABW1M1A8</accession>
<comment type="caution">
    <text evidence="6">The sequence shown here is derived from an EMBL/GenBank/DDBJ whole genome shotgun (WGS) entry which is preliminary data.</text>
</comment>
<evidence type="ECO:0000256" key="3">
    <source>
        <dbReference type="ARBA" id="ARBA00022801"/>
    </source>
</evidence>
<dbReference type="Proteomes" id="UP001596242">
    <property type="component" value="Unassembled WGS sequence"/>
</dbReference>
<protein>
    <submittedName>
        <fullName evidence="6">NUDIX hydrolase</fullName>
    </submittedName>
</protein>
<dbReference type="CDD" id="cd02883">
    <property type="entry name" value="NUDIX_Hydrolase"/>
    <property type="match status" value="1"/>
</dbReference>
<evidence type="ECO:0000256" key="2">
    <source>
        <dbReference type="ARBA" id="ARBA00005582"/>
    </source>
</evidence>
<dbReference type="SUPFAM" id="SSF55811">
    <property type="entry name" value="Nudix"/>
    <property type="match status" value="1"/>
</dbReference>
<dbReference type="Gene3D" id="3.90.79.10">
    <property type="entry name" value="Nucleoside Triphosphate Pyrophosphohydrolase"/>
    <property type="match status" value="1"/>
</dbReference>
<sequence>MRQTLRVAAYAVVVRDGQLLLARSPVPGGAPEWVLPGGGMEHGEDPYDTVRREVEEETGYRIEVTGLLGVNSVRHTFARHAFTRHAFVRRLGRKADHHAVRLVYEGRIAGGELRNEIGGSTELAAWQPLDAVPDLVRIGMVDIGLRLWRERPAAGRVERAQ</sequence>
<dbReference type="RefSeq" id="WP_386398251.1">
    <property type="nucleotide sequence ID" value="NZ_JBHSPT010000038.1"/>
</dbReference>
<evidence type="ECO:0000256" key="4">
    <source>
        <dbReference type="RuleBase" id="RU003476"/>
    </source>
</evidence>
<dbReference type="GO" id="GO:0016787">
    <property type="term" value="F:hydrolase activity"/>
    <property type="evidence" value="ECO:0007669"/>
    <property type="project" value="UniProtKB-KW"/>
</dbReference>
<dbReference type="InterPro" id="IPR020476">
    <property type="entry name" value="Nudix_hydrolase"/>
</dbReference>
<dbReference type="PANTHER" id="PTHR43046">
    <property type="entry name" value="GDP-MANNOSE MANNOSYL HYDROLASE"/>
    <property type="match status" value="1"/>
</dbReference>
<dbReference type="PRINTS" id="PR00502">
    <property type="entry name" value="NUDIXFAMILY"/>
</dbReference>
<gene>
    <name evidence="6" type="ORF">ACFP50_17015</name>
</gene>
<evidence type="ECO:0000313" key="6">
    <source>
        <dbReference type="EMBL" id="MFC6057110.1"/>
    </source>
</evidence>
<proteinExistence type="inferred from homology"/>
<dbReference type="PROSITE" id="PS51462">
    <property type="entry name" value="NUDIX"/>
    <property type="match status" value="1"/>
</dbReference>
<reference evidence="7" key="1">
    <citation type="journal article" date="2019" name="Int. J. Syst. Evol. Microbiol.">
        <title>The Global Catalogue of Microorganisms (GCM) 10K type strain sequencing project: providing services to taxonomists for standard genome sequencing and annotation.</title>
        <authorList>
            <consortium name="The Broad Institute Genomics Platform"/>
            <consortium name="The Broad Institute Genome Sequencing Center for Infectious Disease"/>
            <person name="Wu L."/>
            <person name="Ma J."/>
        </authorList>
    </citation>
    <scope>NUCLEOTIDE SEQUENCE [LARGE SCALE GENOMIC DNA]</scope>
    <source>
        <strain evidence="7">JCM 12763</strain>
    </source>
</reference>
<feature type="domain" description="Nudix hydrolase" evidence="5">
    <location>
        <begin position="4"/>
        <end position="149"/>
    </location>
</feature>
<dbReference type="Pfam" id="PF00293">
    <property type="entry name" value="NUDIX"/>
    <property type="match status" value="1"/>
</dbReference>